<evidence type="ECO:0000313" key="2">
    <source>
        <dbReference type="EMBL" id="KAJ7096708.1"/>
    </source>
</evidence>
<gene>
    <name evidence="2" type="ORF">B0H15DRAFT_741815</name>
    <name evidence="1" type="ORF">B0H15DRAFT_754196</name>
</gene>
<organism evidence="2 3">
    <name type="scientific">Mycena belliarum</name>
    <dbReference type="NCBI Taxonomy" id="1033014"/>
    <lineage>
        <taxon>Eukaryota</taxon>
        <taxon>Fungi</taxon>
        <taxon>Dikarya</taxon>
        <taxon>Basidiomycota</taxon>
        <taxon>Agaricomycotina</taxon>
        <taxon>Agaricomycetes</taxon>
        <taxon>Agaricomycetidae</taxon>
        <taxon>Agaricales</taxon>
        <taxon>Marasmiineae</taxon>
        <taxon>Mycenaceae</taxon>
        <taxon>Mycena</taxon>
    </lineage>
</organism>
<proteinExistence type="predicted"/>
<evidence type="ECO:0000313" key="3">
    <source>
        <dbReference type="Proteomes" id="UP001222325"/>
    </source>
</evidence>
<dbReference type="Proteomes" id="UP001222325">
    <property type="component" value="Unassembled WGS sequence"/>
</dbReference>
<accession>A0AAD6UB00</accession>
<name>A0AAD6UB00_9AGAR</name>
<comment type="caution">
    <text evidence="2">The sequence shown here is derived from an EMBL/GenBank/DDBJ whole genome shotgun (WGS) entry which is preliminary data.</text>
</comment>
<feature type="non-terminal residue" evidence="2">
    <location>
        <position position="200"/>
    </location>
</feature>
<evidence type="ECO:0000313" key="1">
    <source>
        <dbReference type="EMBL" id="KAJ7092803.1"/>
    </source>
</evidence>
<keyword evidence="3" id="KW-1185">Reference proteome</keyword>
<reference evidence="2" key="1">
    <citation type="submission" date="2023-03" db="EMBL/GenBank/DDBJ databases">
        <title>Massive genome expansion in bonnet fungi (Mycena s.s.) driven by repeated elements and novel gene families across ecological guilds.</title>
        <authorList>
            <consortium name="Lawrence Berkeley National Laboratory"/>
            <person name="Harder C.B."/>
            <person name="Miyauchi S."/>
            <person name="Viragh M."/>
            <person name="Kuo A."/>
            <person name="Thoen E."/>
            <person name="Andreopoulos B."/>
            <person name="Lu D."/>
            <person name="Skrede I."/>
            <person name="Drula E."/>
            <person name="Henrissat B."/>
            <person name="Morin E."/>
            <person name="Kohler A."/>
            <person name="Barry K."/>
            <person name="LaButti K."/>
            <person name="Morin E."/>
            <person name="Salamov A."/>
            <person name="Lipzen A."/>
            <person name="Mereny Z."/>
            <person name="Hegedus B."/>
            <person name="Baldrian P."/>
            <person name="Stursova M."/>
            <person name="Weitz H."/>
            <person name="Taylor A."/>
            <person name="Grigoriev I.V."/>
            <person name="Nagy L.G."/>
            <person name="Martin F."/>
            <person name="Kauserud H."/>
        </authorList>
    </citation>
    <scope>NUCLEOTIDE SEQUENCE</scope>
    <source>
        <strain evidence="2">CBHHK173m</strain>
    </source>
</reference>
<dbReference type="AlphaFoldDB" id="A0AAD6UB00"/>
<dbReference type="EMBL" id="JARJCN010000017">
    <property type="protein sequence ID" value="KAJ7092803.1"/>
    <property type="molecule type" value="Genomic_DNA"/>
</dbReference>
<feature type="non-terminal residue" evidence="2">
    <location>
        <position position="1"/>
    </location>
</feature>
<dbReference type="EMBL" id="JARJCN010000011">
    <property type="protein sequence ID" value="KAJ7096708.1"/>
    <property type="molecule type" value="Genomic_DNA"/>
</dbReference>
<sequence length="200" mass="22741">DPLIFYGAVGGELPSASLEATEILRDAVIRYQSPHRQFLWERLSELIAKVAEYDAENVALLSHSDASSQAEYFTLPLNVLAEVAQAAVAVQQILDALHEFLGRKKATAFVLDPNFGFLYMLERCASEFELRFALSSLQLRLTRADRHIRSYLQRIRQIYTGREPSEALTSVDSTISEVREVFGTEPPTKELYRLLLRKDY</sequence>
<protein>
    <submittedName>
        <fullName evidence="2">Uncharacterized protein</fullName>
    </submittedName>
</protein>